<gene>
    <name evidence="2" type="ORF">K2U94_14990</name>
</gene>
<proteinExistence type="predicted"/>
<evidence type="ECO:0000256" key="1">
    <source>
        <dbReference type="SAM" id="SignalP"/>
    </source>
</evidence>
<feature type="signal peptide" evidence="1">
    <location>
        <begin position="1"/>
        <end position="30"/>
    </location>
</feature>
<comment type="caution">
    <text evidence="2">The sequence shown here is derived from an EMBL/GenBank/DDBJ whole genome shotgun (WGS) entry which is preliminary data.</text>
</comment>
<sequence>MMERRKSLTPKILSFVAMAGWLAAATAAHAQSAPGASGGDQSEGQDASALAKKIQNPIGDLYSFPFQSNTNFGYGPHAGAQELLNIQPVIPLHVTEDWNVITRTILPLVWNPDLSPARTAPFGSGATTFSAFLSPAKPVNGWLWGLGPVVQILTISDPTLGSSVWGAGPTGVVVNMNGPIVSGLLVNNIWSLGDRYGRGGNG</sequence>
<dbReference type="EMBL" id="JAIVFP010000001">
    <property type="protein sequence ID" value="MCI4684049.1"/>
    <property type="molecule type" value="Genomic_DNA"/>
</dbReference>
<dbReference type="Proteomes" id="UP001139104">
    <property type="component" value="Unassembled WGS sequence"/>
</dbReference>
<name>A0ABS9Z8V6_9HYPH</name>
<protein>
    <recommendedName>
        <fullName evidence="4">Neuromedin U</fullName>
    </recommendedName>
</protein>
<accession>A0ABS9Z8V6</accession>
<evidence type="ECO:0008006" key="4">
    <source>
        <dbReference type="Google" id="ProtNLM"/>
    </source>
</evidence>
<evidence type="ECO:0000313" key="3">
    <source>
        <dbReference type="Proteomes" id="UP001139104"/>
    </source>
</evidence>
<organism evidence="2 3">
    <name type="scientific">Candidatus Rhodoblastus alkanivorans</name>
    <dbReference type="NCBI Taxonomy" id="2954117"/>
    <lineage>
        <taxon>Bacteria</taxon>
        <taxon>Pseudomonadati</taxon>
        <taxon>Pseudomonadota</taxon>
        <taxon>Alphaproteobacteria</taxon>
        <taxon>Hyphomicrobiales</taxon>
        <taxon>Rhodoblastaceae</taxon>
        <taxon>Rhodoblastus</taxon>
    </lineage>
</organism>
<dbReference type="RefSeq" id="WP_243067962.1">
    <property type="nucleotide sequence ID" value="NZ_JAIVFK010000021.1"/>
</dbReference>
<reference evidence="2" key="1">
    <citation type="journal article" date="2022" name="ISME J.">
        <title>Identification of active gaseous-alkane degraders at natural gas seeps.</title>
        <authorList>
            <person name="Farhan Ul Haque M."/>
            <person name="Hernandez M."/>
            <person name="Crombie A.T."/>
            <person name="Murrell J.C."/>
        </authorList>
    </citation>
    <scope>NUCLEOTIDE SEQUENCE</scope>
    <source>
        <strain evidence="2">PC2</strain>
    </source>
</reference>
<feature type="chain" id="PRO_5045523369" description="Neuromedin U" evidence="1">
    <location>
        <begin position="31"/>
        <end position="202"/>
    </location>
</feature>
<evidence type="ECO:0000313" key="2">
    <source>
        <dbReference type="EMBL" id="MCI4684049.1"/>
    </source>
</evidence>
<keyword evidence="1" id="KW-0732">Signal</keyword>
<keyword evidence="3" id="KW-1185">Reference proteome</keyword>